<keyword evidence="1" id="KW-1133">Transmembrane helix</keyword>
<evidence type="ECO:0000256" key="1">
    <source>
        <dbReference type="SAM" id="Phobius"/>
    </source>
</evidence>
<dbReference type="EMBL" id="MU070176">
    <property type="protein sequence ID" value="KAF5829314.1"/>
    <property type="molecule type" value="Genomic_DNA"/>
</dbReference>
<keyword evidence="1" id="KW-0812">Transmembrane</keyword>
<feature type="transmembrane region" description="Helical" evidence="1">
    <location>
        <begin position="155"/>
        <end position="178"/>
    </location>
</feature>
<proteinExistence type="predicted"/>
<organism evidence="2 3">
    <name type="scientific">Dunaliella salina</name>
    <name type="common">Green alga</name>
    <name type="synonym">Protococcus salinus</name>
    <dbReference type="NCBI Taxonomy" id="3046"/>
    <lineage>
        <taxon>Eukaryota</taxon>
        <taxon>Viridiplantae</taxon>
        <taxon>Chlorophyta</taxon>
        <taxon>core chlorophytes</taxon>
        <taxon>Chlorophyceae</taxon>
        <taxon>CS clade</taxon>
        <taxon>Chlamydomonadales</taxon>
        <taxon>Dunaliellaceae</taxon>
        <taxon>Dunaliella</taxon>
    </lineage>
</organism>
<accession>A0ABQ7G3W9</accession>
<dbReference type="Proteomes" id="UP000815325">
    <property type="component" value="Unassembled WGS sequence"/>
</dbReference>
<reference evidence="2" key="1">
    <citation type="submission" date="2017-08" db="EMBL/GenBank/DDBJ databases">
        <authorList>
            <person name="Polle J.E."/>
            <person name="Barry K."/>
            <person name="Cushman J."/>
            <person name="Schmutz J."/>
            <person name="Tran D."/>
            <person name="Hathwaick L.T."/>
            <person name="Yim W.C."/>
            <person name="Jenkins J."/>
            <person name="Mckie-Krisberg Z.M."/>
            <person name="Prochnik S."/>
            <person name="Lindquist E."/>
            <person name="Dockter R.B."/>
            <person name="Adam C."/>
            <person name="Molina H."/>
            <person name="Bunkerborg J."/>
            <person name="Jin E."/>
            <person name="Buchheim M."/>
            <person name="Magnuson J."/>
        </authorList>
    </citation>
    <scope>NUCLEOTIDE SEQUENCE</scope>
    <source>
        <strain evidence="2">CCAP 19/18</strain>
    </source>
</reference>
<evidence type="ECO:0000313" key="2">
    <source>
        <dbReference type="EMBL" id="KAF5829314.1"/>
    </source>
</evidence>
<evidence type="ECO:0000313" key="3">
    <source>
        <dbReference type="Proteomes" id="UP000815325"/>
    </source>
</evidence>
<evidence type="ECO:0008006" key="4">
    <source>
        <dbReference type="Google" id="ProtNLM"/>
    </source>
</evidence>
<dbReference type="Pfam" id="PF13772">
    <property type="entry name" value="AIG2_2"/>
    <property type="match status" value="1"/>
</dbReference>
<gene>
    <name evidence="2" type="ORF">DUNSADRAFT_16272</name>
</gene>
<comment type="caution">
    <text evidence="2">The sequence shown here is derived from an EMBL/GenBank/DDBJ whole genome shotgun (WGS) entry which is preliminary data.</text>
</comment>
<feature type="non-terminal residue" evidence="2">
    <location>
        <position position="1"/>
    </location>
</feature>
<protein>
    <recommendedName>
        <fullName evidence="4">Gamma-glutamylcyclotransferase</fullName>
    </recommendedName>
</protein>
<sequence length="244" mass="27173">SKGGRKFSGALCIEAHLADWGLYDHLCFHAGRVRACVRGTGSGVYGQPLHGVLHLIKREEWEAVQQSEGVGNPKSGYQVVRVKCRLYDGEWVTAETLMAAPSNLGNPYAVLPSRRYVRILQEGARHHCLDPAYCDILDAQPSYDASPRGKRVGSWIMSGLLLSCTVWLVPLLMLLATLSRVQNIIMLFFKQRVVPYVKVRHPRTAALTKQITNPVSVRFIHIVSTVTHTLHDWVLCPLLGSGYC</sequence>
<keyword evidence="1" id="KW-0472">Membrane</keyword>
<name>A0ABQ7G3W9_DUNSA</name>
<dbReference type="Gene3D" id="3.10.490.10">
    <property type="entry name" value="Gamma-glutamyl cyclotransferase-like"/>
    <property type="match status" value="1"/>
</dbReference>
<keyword evidence="3" id="KW-1185">Reference proteome</keyword>